<evidence type="ECO:0000256" key="7">
    <source>
        <dbReference type="SAM" id="SignalP"/>
    </source>
</evidence>
<evidence type="ECO:0000313" key="12">
    <source>
        <dbReference type="Proteomes" id="UP001172155"/>
    </source>
</evidence>
<keyword evidence="7" id="KW-0732">Signal</keyword>
<dbReference type="GO" id="GO:0030246">
    <property type="term" value="F:carbohydrate binding"/>
    <property type="evidence" value="ECO:0007669"/>
    <property type="project" value="InterPro"/>
</dbReference>
<gene>
    <name evidence="11" type="ORF">B0T18DRAFT_320742</name>
</gene>
<dbReference type="Pfam" id="PF21365">
    <property type="entry name" value="Glyco_hydro_31_3rd"/>
    <property type="match status" value="1"/>
</dbReference>
<keyword evidence="5 6" id="KW-0326">Glycosidase</keyword>
<dbReference type="InterPro" id="IPR030458">
    <property type="entry name" value="Glyco_hydro_31_AS"/>
</dbReference>
<accession>A0AA40F237</accession>
<evidence type="ECO:0000259" key="8">
    <source>
        <dbReference type="Pfam" id="PF01055"/>
    </source>
</evidence>
<evidence type="ECO:0000256" key="4">
    <source>
        <dbReference type="ARBA" id="ARBA00022801"/>
    </source>
</evidence>
<proteinExistence type="inferred from homology"/>
<dbReference type="PANTHER" id="PTHR22762:SF95">
    <property type="entry name" value="ALPHA_BETA-GLUCOSIDASE AGDC-RELATED"/>
    <property type="match status" value="1"/>
</dbReference>
<dbReference type="CDD" id="cd06602">
    <property type="entry name" value="GH31_MGAM_SI_GAA"/>
    <property type="match status" value="1"/>
</dbReference>
<dbReference type="Pfam" id="PF13802">
    <property type="entry name" value="Gal_mutarotas_2"/>
    <property type="match status" value="1"/>
</dbReference>
<comment type="similarity">
    <text evidence="2 6">Belongs to the glycosyl hydrolase 31 family.</text>
</comment>
<dbReference type="Proteomes" id="UP001172155">
    <property type="component" value="Unassembled WGS sequence"/>
</dbReference>
<keyword evidence="4 6" id="KW-0378">Hydrolase</keyword>
<organism evidence="11 12">
    <name type="scientific">Schizothecium vesticola</name>
    <dbReference type="NCBI Taxonomy" id="314040"/>
    <lineage>
        <taxon>Eukaryota</taxon>
        <taxon>Fungi</taxon>
        <taxon>Dikarya</taxon>
        <taxon>Ascomycota</taxon>
        <taxon>Pezizomycotina</taxon>
        <taxon>Sordariomycetes</taxon>
        <taxon>Sordariomycetidae</taxon>
        <taxon>Sordariales</taxon>
        <taxon>Schizotheciaceae</taxon>
        <taxon>Schizothecium</taxon>
    </lineage>
</organism>
<dbReference type="InterPro" id="IPR025887">
    <property type="entry name" value="Glyco_hydro_31_N_dom"/>
</dbReference>
<dbReference type="InterPro" id="IPR017853">
    <property type="entry name" value="GH"/>
</dbReference>
<dbReference type="Pfam" id="PF01055">
    <property type="entry name" value="Glyco_hydro_31_2nd"/>
    <property type="match status" value="1"/>
</dbReference>
<evidence type="ECO:0000256" key="5">
    <source>
        <dbReference type="ARBA" id="ARBA00023295"/>
    </source>
</evidence>
<dbReference type="EC" id="3.2.1.20" evidence="3"/>
<dbReference type="SUPFAM" id="SSF51445">
    <property type="entry name" value="(Trans)glycosidases"/>
    <property type="match status" value="1"/>
</dbReference>
<reference evidence="11" key="1">
    <citation type="submission" date="2023-06" db="EMBL/GenBank/DDBJ databases">
        <title>Genome-scale phylogeny and comparative genomics of the fungal order Sordariales.</title>
        <authorList>
            <consortium name="Lawrence Berkeley National Laboratory"/>
            <person name="Hensen N."/>
            <person name="Bonometti L."/>
            <person name="Westerberg I."/>
            <person name="Brannstrom I.O."/>
            <person name="Guillou S."/>
            <person name="Cros-Aarteil S."/>
            <person name="Calhoun S."/>
            <person name="Haridas S."/>
            <person name="Kuo A."/>
            <person name="Mondo S."/>
            <person name="Pangilinan J."/>
            <person name="Riley R."/>
            <person name="LaButti K."/>
            <person name="Andreopoulos B."/>
            <person name="Lipzen A."/>
            <person name="Chen C."/>
            <person name="Yanf M."/>
            <person name="Daum C."/>
            <person name="Ng V."/>
            <person name="Clum A."/>
            <person name="Steindorff A."/>
            <person name="Ohm R."/>
            <person name="Martin F."/>
            <person name="Silar P."/>
            <person name="Natvig D."/>
            <person name="Lalanne C."/>
            <person name="Gautier V."/>
            <person name="Ament-velasquez S.L."/>
            <person name="Kruys A."/>
            <person name="Hutchinson M.I."/>
            <person name="Powell A.J."/>
            <person name="Barry K."/>
            <person name="Miller A.N."/>
            <person name="Grigoriev I.V."/>
            <person name="Debuchy R."/>
            <person name="Gladieux P."/>
            <person name="Thoren M.H."/>
            <person name="Johannesson H."/>
        </authorList>
    </citation>
    <scope>NUCLEOTIDE SEQUENCE</scope>
    <source>
        <strain evidence="11">SMH3187-1</strain>
    </source>
</reference>
<dbReference type="PANTHER" id="PTHR22762">
    <property type="entry name" value="ALPHA-GLUCOSIDASE"/>
    <property type="match status" value="1"/>
</dbReference>
<evidence type="ECO:0000256" key="3">
    <source>
        <dbReference type="ARBA" id="ARBA00012741"/>
    </source>
</evidence>
<dbReference type="PROSITE" id="PS00129">
    <property type="entry name" value="GLYCOSYL_HYDROL_F31_1"/>
    <property type="match status" value="1"/>
</dbReference>
<dbReference type="InterPro" id="IPR011013">
    <property type="entry name" value="Gal_mutarotase_sf_dom"/>
</dbReference>
<feature type="domain" description="Glycoside hydrolase family 31 TIM barrel" evidence="8">
    <location>
        <begin position="264"/>
        <end position="646"/>
    </location>
</feature>
<feature type="chain" id="PRO_5041271663" description="alpha-glucosidase" evidence="7">
    <location>
        <begin position="24"/>
        <end position="849"/>
    </location>
</feature>
<feature type="domain" description="Glycosyl hydrolase family 31 C-terminal" evidence="10">
    <location>
        <begin position="654"/>
        <end position="744"/>
    </location>
</feature>
<evidence type="ECO:0000256" key="6">
    <source>
        <dbReference type="RuleBase" id="RU361185"/>
    </source>
</evidence>
<dbReference type="SUPFAM" id="SSF51011">
    <property type="entry name" value="Glycosyl hydrolase domain"/>
    <property type="match status" value="1"/>
</dbReference>
<evidence type="ECO:0000256" key="2">
    <source>
        <dbReference type="ARBA" id="ARBA00007806"/>
    </source>
</evidence>
<name>A0AA40F237_9PEZI</name>
<comment type="caution">
    <text evidence="11">The sequence shown here is derived from an EMBL/GenBank/DDBJ whole genome shotgun (WGS) entry which is preliminary data.</text>
</comment>
<feature type="domain" description="Glycoside hydrolase family 31 N-terminal" evidence="9">
    <location>
        <begin position="103"/>
        <end position="218"/>
    </location>
</feature>
<sequence>MPRLFTLSTLIWVLSLSTTFISAQLSSTTPTRCSGYVASDVTQGDTFLTATLTLAGFCNLYGPDVSKLRLLVEYQTDFDSDAYHVQEAVLPRQHLAKGGSAETSKLHFSYTQSPFSFKVTRSGTGEVLFDTSSAPLVFESQFLQLRTQFPASSNLYGLGEHSDVFRLPTENYKRTLWNAESPFVPRGSNLYGSHPVYFDHRGDSGTHGVFLLSSAGMDVNIYTTSSGDRYLEYNTIGGVFDFYFLAGPTPVEVSRQYAEVVGSPAMIPFWTLGFHQCKYGYQDIDTVEAVVANYSAAGIPLETMWGDIDYMDSHQDFTTDPQRYPLQRMRAFVDKLHQNNQHYVVILDPGIRHSTAYSTFNRGVQQGAFLKNADGSFHRGRQWAGEVVWPDWLAPGSQTWWTKEIMSFFDPATGLDVDGLWIDMNEASNMCGEIDCFPPAQAAPPGRHRRLFGPFASQAGLRKGLPGRNLLSPPYAIANHLGPLWRTTLLTNLTNADGTTQYDTHNLYGHLMAQRTRAALLARRTLKRPFVLTRSTFAGSGAHAAHWFGDNASTWSDYLLSIRQMLAFSALHAMSMVGSDVCGFNGDAEEELCARWAMLGAFQPFYRNHADVTAPAQEFYRWDVVAMAAKKAIDARYRLLDYVYTAMEQASRDGTPVARPLWFAWPGDEETFGIETQWLWGEALMVSPVTEKGTGEVRVYLPPGEVFYDFWTRKRVRQRDEGWTLIIGVSLTDIPVHVRGGSVVPMRIRGGNTTAEVRRENFEILVAPGQDGTAKGTLYLDDGESLEVGGAKSEIEFVWEGGRLLMSGTFGFDTDLVVEKVTVMDVDGGEAVMMTGQWVLKKGLAFELA</sequence>
<dbReference type="Gene3D" id="3.20.20.80">
    <property type="entry name" value="Glycosidases"/>
    <property type="match status" value="1"/>
</dbReference>
<dbReference type="InterPro" id="IPR048395">
    <property type="entry name" value="Glyco_hydro_31_C"/>
</dbReference>
<protein>
    <recommendedName>
        <fullName evidence="3">alpha-glucosidase</fullName>
        <ecNumber evidence="3">3.2.1.20</ecNumber>
    </recommendedName>
</protein>
<dbReference type="EMBL" id="JAUKUD010000003">
    <property type="protein sequence ID" value="KAK0749666.1"/>
    <property type="molecule type" value="Genomic_DNA"/>
</dbReference>
<evidence type="ECO:0000256" key="1">
    <source>
        <dbReference type="ARBA" id="ARBA00001657"/>
    </source>
</evidence>
<dbReference type="Gene3D" id="2.60.40.1180">
    <property type="entry name" value="Golgi alpha-mannosidase II"/>
    <property type="match status" value="2"/>
</dbReference>
<feature type="signal peptide" evidence="7">
    <location>
        <begin position="1"/>
        <end position="23"/>
    </location>
</feature>
<keyword evidence="12" id="KW-1185">Reference proteome</keyword>
<dbReference type="SUPFAM" id="SSF74650">
    <property type="entry name" value="Galactose mutarotase-like"/>
    <property type="match status" value="1"/>
</dbReference>
<dbReference type="AlphaFoldDB" id="A0AA40F237"/>
<dbReference type="GO" id="GO:0005975">
    <property type="term" value="P:carbohydrate metabolic process"/>
    <property type="evidence" value="ECO:0007669"/>
    <property type="project" value="InterPro"/>
</dbReference>
<comment type="catalytic activity">
    <reaction evidence="1">
        <text>Hydrolysis of terminal, non-reducing (1-&gt;4)-linked alpha-D-glucose residues with release of alpha-D-glucose.</text>
        <dbReference type="EC" id="3.2.1.20"/>
    </reaction>
</comment>
<evidence type="ECO:0000313" key="11">
    <source>
        <dbReference type="EMBL" id="KAK0749666.1"/>
    </source>
</evidence>
<dbReference type="InterPro" id="IPR013780">
    <property type="entry name" value="Glyco_hydro_b"/>
</dbReference>
<dbReference type="InterPro" id="IPR000322">
    <property type="entry name" value="Glyco_hydro_31_TIM"/>
</dbReference>
<evidence type="ECO:0000259" key="10">
    <source>
        <dbReference type="Pfam" id="PF21365"/>
    </source>
</evidence>
<evidence type="ECO:0000259" key="9">
    <source>
        <dbReference type="Pfam" id="PF13802"/>
    </source>
</evidence>
<dbReference type="GO" id="GO:0004558">
    <property type="term" value="F:alpha-1,4-glucosidase activity"/>
    <property type="evidence" value="ECO:0007669"/>
    <property type="project" value="UniProtKB-EC"/>
</dbReference>
<dbReference type="Gene3D" id="2.60.40.1760">
    <property type="entry name" value="glycosyl hydrolase (family 31)"/>
    <property type="match status" value="1"/>
</dbReference>
<dbReference type="CDD" id="cd14752">
    <property type="entry name" value="GH31_N"/>
    <property type="match status" value="1"/>
</dbReference>